<dbReference type="EMBL" id="JBHFQA010000012">
    <property type="protein sequence ID" value="KAL2090052.1"/>
    <property type="molecule type" value="Genomic_DNA"/>
</dbReference>
<evidence type="ECO:0000256" key="3">
    <source>
        <dbReference type="PROSITE-ProRule" id="PRU00191"/>
    </source>
</evidence>
<proteinExistence type="predicted"/>
<evidence type="ECO:0000256" key="2">
    <source>
        <dbReference type="ARBA" id="ARBA00022999"/>
    </source>
</evidence>
<feature type="compositionally biased region" description="Pro residues" evidence="4">
    <location>
        <begin position="333"/>
        <end position="348"/>
    </location>
</feature>
<gene>
    <name evidence="6" type="ORF">ACEWY4_014740</name>
</gene>
<accession>A0ABD1JT78</accession>
<dbReference type="InterPro" id="IPR036860">
    <property type="entry name" value="SH2_dom_sf"/>
</dbReference>
<dbReference type="InterPro" id="IPR001849">
    <property type="entry name" value="PH_domain"/>
</dbReference>
<dbReference type="InterPro" id="IPR000980">
    <property type="entry name" value="SH2"/>
</dbReference>
<name>A0ABD1JT78_9TELE</name>
<dbReference type="Proteomes" id="UP001591681">
    <property type="component" value="Unassembled WGS sequence"/>
</dbReference>
<dbReference type="SUPFAM" id="SSF50729">
    <property type="entry name" value="PH domain-like"/>
    <property type="match status" value="1"/>
</dbReference>
<dbReference type="PROSITE" id="PS50001">
    <property type="entry name" value="SH2"/>
    <property type="match status" value="1"/>
</dbReference>
<dbReference type="AlphaFoldDB" id="A0ABD1JT78"/>
<feature type="compositionally biased region" description="Acidic residues" evidence="4">
    <location>
        <begin position="309"/>
        <end position="329"/>
    </location>
</feature>
<dbReference type="Gene3D" id="3.30.505.10">
    <property type="entry name" value="SH2 domain"/>
    <property type="match status" value="1"/>
</dbReference>
<protein>
    <recommendedName>
        <fullName evidence="5">SH2 domain-containing protein</fullName>
    </recommendedName>
</protein>
<dbReference type="PANTHER" id="PTHR16186">
    <property type="entry name" value="SIGNAL-TRANSDUCING ADAPTOR PROTEIN-RELATED"/>
    <property type="match status" value="1"/>
</dbReference>
<dbReference type="PANTHER" id="PTHR16186:SF11">
    <property type="entry name" value="SIGNAL-TRANSDUCING ADAPTOR PROTEIN 2"/>
    <property type="match status" value="1"/>
</dbReference>
<sequence length="364" mass="41331">MATPRRRQKVQLPNCYYEGYLEIRCLKEQASRRLWTCLCGDALFFFNNNKDSQYVEKMELSSFLSISNDSSPDKNLNTAGLLIHTKDDDIRLMASSLEVREQWKGFILSVKDLEVPACLNLLPGQVHAMKEAVEKERERRRSLPTPSPPPPSKYTVECASPLYLSVVSEMPMCYEAVSRTEAEILLERNIGRGNMLLRPGRDGTSFAVTTRQDLHGSVFRHYRVSRNPDGGFYIDLEKPIHCATLHDVVDYLVEKTAGALQPFIFDKPYEERITFVQANEENGEKNLHSISPSAKPPPIPVGPKPSPEPEIESEEEEDVYINPDDEIEKNEEPPAPKTEPLPPQPPLKPTRKKKSRLLSLTWAV</sequence>
<reference evidence="6 7" key="1">
    <citation type="submission" date="2024-09" db="EMBL/GenBank/DDBJ databases">
        <title>A chromosome-level genome assembly of Gray's grenadier anchovy, Coilia grayii.</title>
        <authorList>
            <person name="Fu Z."/>
        </authorList>
    </citation>
    <scope>NUCLEOTIDE SEQUENCE [LARGE SCALE GENOMIC DNA]</scope>
    <source>
        <strain evidence="6">G4</strain>
        <tissue evidence="6">Muscle</tissue>
    </source>
</reference>
<evidence type="ECO:0000256" key="1">
    <source>
        <dbReference type="ARBA" id="ARBA00022553"/>
    </source>
</evidence>
<comment type="caution">
    <text evidence="6">The sequence shown here is derived from an EMBL/GenBank/DDBJ whole genome shotgun (WGS) entry which is preliminary data.</text>
</comment>
<feature type="compositionally biased region" description="Pro residues" evidence="4">
    <location>
        <begin position="294"/>
        <end position="308"/>
    </location>
</feature>
<feature type="region of interest" description="Disordered" evidence="4">
    <location>
        <begin position="285"/>
        <end position="364"/>
    </location>
</feature>
<dbReference type="InterPro" id="IPR039111">
    <property type="entry name" value="STAP1/STAP2"/>
</dbReference>
<feature type="compositionally biased region" description="Basic and acidic residues" evidence="4">
    <location>
        <begin position="132"/>
        <end position="141"/>
    </location>
</feature>
<keyword evidence="1" id="KW-0597">Phosphoprotein</keyword>
<feature type="region of interest" description="Disordered" evidence="4">
    <location>
        <begin position="132"/>
        <end position="152"/>
    </location>
</feature>
<dbReference type="SUPFAM" id="SSF55550">
    <property type="entry name" value="SH2 domain"/>
    <property type="match status" value="1"/>
</dbReference>
<evidence type="ECO:0000313" key="7">
    <source>
        <dbReference type="Proteomes" id="UP001591681"/>
    </source>
</evidence>
<evidence type="ECO:0000256" key="4">
    <source>
        <dbReference type="SAM" id="MobiDB-lite"/>
    </source>
</evidence>
<keyword evidence="2 3" id="KW-0727">SH2 domain</keyword>
<dbReference type="Gene3D" id="2.30.29.30">
    <property type="entry name" value="Pleckstrin-homology domain (PH domain)/Phosphotyrosine-binding domain (PTB)"/>
    <property type="match status" value="1"/>
</dbReference>
<dbReference type="Pfam" id="PF00017">
    <property type="entry name" value="SH2"/>
    <property type="match status" value="1"/>
</dbReference>
<dbReference type="SMART" id="SM00233">
    <property type="entry name" value="PH"/>
    <property type="match status" value="1"/>
</dbReference>
<organism evidence="6 7">
    <name type="scientific">Coilia grayii</name>
    <name type="common">Gray's grenadier anchovy</name>
    <dbReference type="NCBI Taxonomy" id="363190"/>
    <lineage>
        <taxon>Eukaryota</taxon>
        <taxon>Metazoa</taxon>
        <taxon>Chordata</taxon>
        <taxon>Craniata</taxon>
        <taxon>Vertebrata</taxon>
        <taxon>Euteleostomi</taxon>
        <taxon>Actinopterygii</taxon>
        <taxon>Neopterygii</taxon>
        <taxon>Teleostei</taxon>
        <taxon>Clupei</taxon>
        <taxon>Clupeiformes</taxon>
        <taxon>Clupeoidei</taxon>
        <taxon>Engraulidae</taxon>
        <taxon>Coilinae</taxon>
        <taxon>Coilia</taxon>
    </lineage>
</organism>
<evidence type="ECO:0000313" key="6">
    <source>
        <dbReference type="EMBL" id="KAL2090052.1"/>
    </source>
</evidence>
<feature type="domain" description="SH2" evidence="5">
    <location>
        <begin position="162"/>
        <end position="269"/>
    </location>
</feature>
<keyword evidence="7" id="KW-1185">Reference proteome</keyword>
<evidence type="ECO:0000259" key="5">
    <source>
        <dbReference type="PROSITE" id="PS50001"/>
    </source>
</evidence>
<dbReference type="InterPro" id="IPR011993">
    <property type="entry name" value="PH-like_dom_sf"/>
</dbReference>